<dbReference type="PIRSF" id="PIRSF000126">
    <property type="entry name" value="11-beta-HSD1"/>
    <property type="match status" value="1"/>
</dbReference>
<dbReference type="SUPFAM" id="SSF51735">
    <property type="entry name" value="NAD(P)-binding Rossmann-fold domains"/>
    <property type="match status" value="1"/>
</dbReference>
<dbReference type="Gene3D" id="3.40.50.720">
    <property type="entry name" value="NAD(P)-binding Rossmann-like Domain"/>
    <property type="match status" value="1"/>
</dbReference>
<dbReference type="CDD" id="cd05233">
    <property type="entry name" value="SDR_c"/>
    <property type="match status" value="1"/>
</dbReference>
<name>A0A5R9QBQ6_9GAMM</name>
<dbReference type="EMBL" id="QLAG01000023">
    <property type="protein sequence ID" value="TLX62318.1"/>
    <property type="molecule type" value="Genomic_DNA"/>
</dbReference>
<evidence type="ECO:0000256" key="2">
    <source>
        <dbReference type="ARBA" id="ARBA00023002"/>
    </source>
</evidence>
<protein>
    <submittedName>
        <fullName evidence="4">SDR family oxidoreductase</fullName>
    </submittedName>
</protein>
<dbReference type="InterPro" id="IPR002347">
    <property type="entry name" value="SDR_fam"/>
</dbReference>
<dbReference type="AlphaFoldDB" id="A0A5R9QBQ6"/>
<dbReference type="Pfam" id="PF00106">
    <property type="entry name" value="adh_short"/>
    <property type="match status" value="1"/>
</dbReference>
<dbReference type="PRINTS" id="PR00081">
    <property type="entry name" value="GDHRDH"/>
</dbReference>
<dbReference type="RefSeq" id="WP_138412331.1">
    <property type="nucleotide sequence ID" value="NZ_QLAF01000003.1"/>
</dbReference>
<gene>
    <name evidence="4" type="ORF">DN820_16675</name>
</gene>
<dbReference type="InterPro" id="IPR020904">
    <property type="entry name" value="Sc_DH/Rdtase_CS"/>
</dbReference>
<organism evidence="4 5">
    <name type="scientific">Stutzerimonas nosocomialis</name>
    <dbReference type="NCBI Taxonomy" id="1056496"/>
    <lineage>
        <taxon>Bacteria</taxon>
        <taxon>Pseudomonadati</taxon>
        <taxon>Pseudomonadota</taxon>
        <taxon>Gammaproteobacteria</taxon>
        <taxon>Pseudomonadales</taxon>
        <taxon>Pseudomonadaceae</taxon>
        <taxon>Stutzerimonas</taxon>
    </lineage>
</organism>
<dbReference type="GO" id="GO:0016020">
    <property type="term" value="C:membrane"/>
    <property type="evidence" value="ECO:0007669"/>
    <property type="project" value="TreeGrafter"/>
</dbReference>
<dbReference type="PRINTS" id="PR00080">
    <property type="entry name" value="SDRFAMILY"/>
</dbReference>
<dbReference type="PROSITE" id="PS00061">
    <property type="entry name" value="ADH_SHORT"/>
    <property type="match status" value="1"/>
</dbReference>
<dbReference type="InterPro" id="IPR036291">
    <property type="entry name" value="NAD(P)-bd_dom_sf"/>
</dbReference>
<sequence>MNASIKGTALITGASTGIGAVYADRLAGRGHPLLLVARDVVRLQALAERLTARHGVEVEVWPADLTDPAALRRLEERLRGDGSIEVLVNNAGMSMTGALAEADLALADRMIALNLVAVTHLAAAAAANFGARGRGTVINLGSVVSLLPERFSAVYAATKAYVLSLSQSMQAELGKRGVRVQAVLPGMTRTEIWARSGVAPGSLPESMIMEADEMVDAALAGLDQGEPVTLPSLPDAADWDAFLAARAALGPNLSHRQAADRYRCAAPA</sequence>
<reference evidence="4 5" key="1">
    <citation type="journal article" date="2017" name="Eur. J. Clin. Microbiol. Infect. Dis.">
        <title>Uncommonly isolated clinical Pseudomonas: identification and phylogenetic assignation.</title>
        <authorList>
            <person name="Mulet M."/>
            <person name="Gomila M."/>
            <person name="Ramirez A."/>
            <person name="Cardew S."/>
            <person name="Moore E.R."/>
            <person name="Lalucat J."/>
            <person name="Garcia-Valdes E."/>
        </authorList>
    </citation>
    <scope>NUCLEOTIDE SEQUENCE [LARGE SCALE GENOMIC DNA]</scope>
    <source>
        <strain evidence="4 5">SD129</strain>
    </source>
</reference>
<proteinExistence type="inferred from homology"/>
<evidence type="ECO:0000256" key="1">
    <source>
        <dbReference type="ARBA" id="ARBA00006484"/>
    </source>
</evidence>
<comment type="similarity">
    <text evidence="1 3">Belongs to the short-chain dehydrogenases/reductases (SDR) family.</text>
</comment>
<dbReference type="PANTHER" id="PTHR44196">
    <property type="entry name" value="DEHYDROGENASE/REDUCTASE SDR FAMILY MEMBER 7B"/>
    <property type="match status" value="1"/>
</dbReference>
<comment type="caution">
    <text evidence="4">The sequence shown here is derived from an EMBL/GenBank/DDBJ whole genome shotgun (WGS) entry which is preliminary data.</text>
</comment>
<keyword evidence="2" id="KW-0560">Oxidoreductase</keyword>
<keyword evidence="5" id="KW-1185">Reference proteome</keyword>
<evidence type="ECO:0000313" key="5">
    <source>
        <dbReference type="Proteomes" id="UP000306753"/>
    </source>
</evidence>
<evidence type="ECO:0000313" key="4">
    <source>
        <dbReference type="EMBL" id="TLX62318.1"/>
    </source>
</evidence>
<evidence type="ECO:0000256" key="3">
    <source>
        <dbReference type="RuleBase" id="RU000363"/>
    </source>
</evidence>
<dbReference type="Proteomes" id="UP000306753">
    <property type="component" value="Unassembled WGS sequence"/>
</dbReference>
<dbReference type="GO" id="GO:0016491">
    <property type="term" value="F:oxidoreductase activity"/>
    <property type="evidence" value="ECO:0007669"/>
    <property type="project" value="UniProtKB-KW"/>
</dbReference>
<accession>A0A5R9QBQ6</accession>
<dbReference type="PANTHER" id="PTHR44196:SF2">
    <property type="entry name" value="SHORT-CHAIN DEHYDROGENASE-RELATED"/>
    <property type="match status" value="1"/>
</dbReference>